<evidence type="ECO:0000313" key="4">
    <source>
        <dbReference type="EMBL" id="RCN56195.1"/>
    </source>
</evidence>
<protein>
    <submittedName>
        <fullName evidence="4">Polyketide synthase</fullName>
    </submittedName>
</protein>
<keyword evidence="2" id="KW-0597">Phosphoprotein</keyword>
<sequence length="91" mass="9803">MSVNYSKTAIIDFILDKVSPQIGIAKHIIDVDAPLASYGVDSVNAISLCADLEDWLKVPVDTTIAWDYPSIEKMADFLTGEVATRASESAA</sequence>
<dbReference type="InterPro" id="IPR020806">
    <property type="entry name" value="PKS_PP-bd"/>
</dbReference>
<organism evidence="4 5">
    <name type="scientific">Acidiferrobacter thiooxydans</name>
    <dbReference type="NCBI Taxonomy" id="163359"/>
    <lineage>
        <taxon>Bacteria</taxon>
        <taxon>Pseudomonadati</taxon>
        <taxon>Pseudomonadota</taxon>
        <taxon>Gammaproteobacteria</taxon>
        <taxon>Acidiferrobacterales</taxon>
        <taxon>Acidiferrobacteraceae</taxon>
        <taxon>Acidiferrobacter</taxon>
    </lineage>
</organism>
<dbReference type="SMART" id="SM00823">
    <property type="entry name" value="PKS_PP"/>
    <property type="match status" value="1"/>
</dbReference>
<evidence type="ECO:0000256" key="2">
    <source>
        <dbReference type="ARBA" id="ARBA00022553"/>
    </source>
</evidence>
<dbReference type="PROSITE" id="PS50075">
    <property type="entry name" value="CARRIER"/>
    <property type="match status" value="1"/>
</dbReference>
<dbReference type="OrthoDB" id="9023404at2"/>
<reference evidence="4 5" key="1">
    <citation type="submission" date="2018-02" db="EMBL/GenBank/DDBJ databases">
        <title>Insights into the biology of acidophilic members of the Acidiferrobacteraceae family derived from comparative genomic analyses.</title>
        <authorList>
            <person name="Issotta F."/>
            <person name="Thyssen C."/>
            <person name="Mena C."/>
            <person name="Moya A."/>
            <person name="Bellenberg S."/>
            <person name="Sproer C."/>
            <person name="Covarrubias P.C."/>
            <person name="Sand W."/>
            <person name="Quatrini R."/>
            <person name="Vera M."/>
        </authorList>
    </citation>
    <scope>NUCLEOTIDE SEQUENCE [LARGE SCALE GENOMIC DNA]</scope>
    <source>
        <strain evidence="5">m-1</strain>
    </source>
</reference>
<proteinExistence type="predicted"/>
<evidence type="ECO:0000256" key="1">
    <source>
        <dbReference type="ARBA" id="ARBA00022450"/>
    </source>
</evidence>
<dbReference type="SUPFAM" id="SSF47336">
    <property type="entry name" value="ACP-like"/>
    <property type="match status" value="1"/>
</dbReference>
<dbReference type="GO" id="GO:0031177">
    <property type="term" value="F:phosphopantetheine binding"/>
    <property type="evidence" value="ECO:0007669"/>
    <property type="project" value="InterPro"/>
</dbReference>
<evidence type="ECO:0000313" key="5">
    <source>
        <dbReference type="Proteomes" id="UP000253250"/>
    </source>
</evidence>
<dbReference type="RefSeq" id="WP_114283026.1">
    <property type="nucleotide sequence ID" value="NZ_PSYR01000002.1"/>
</dbReference>
<feature type="domain" description="Carrier" evidence="3">
    <location>
        <begin position="5"/>
        <end position="82"/>
    </location>
</feature>
<dbReference type="Pfam" id="PF00550">
    <property type="entry name" value="PP-binding"/>
    <property type="match status" value="1"/>
</dbReference>
<gene>
    <name evidence="4" type="ORF">C4900_10085</name>
</gene>
<keyword evidence="1" id="KW-0596">Phosphopantetheine</keyword>
<dbReference type="EMBL" id="PSYR01000002">
    <property type="protein sequence ID" value="RCN56195.1"/>
    <property type="molecule type" value="Genomic_DNA"/>
</dbReference>
<accession>A0A368HCM7</accession>
<dbReference type="Gene3D" id="1.10.1200.10">
    <property type="entry name" value="ACP-like"/>
    <property type="match status" value="1"/>
</dbReference>
<dbReference type="InterPro" id="IPR036736">
    <property type="entry name" value="ACP-like_sf"/>
</dbReference>
<keyword evidence="5" id="KW-1185">Reference proteome</keyword>
<comment type="caution">
    <text evidence="4">The sequence shown here is derived from an EMBL/GenBank/DDBJ whole genome shotgun (WGS) entry which is preliminary data.</text>
</comment>
<dbReference type="Proteomes" id="UP000253250">
    <property type="component" value="Unassembled WGS sequence"/>
</dbReference>
<dbReference type="InterPro" id="IPR009081">
    <property type="entry name" value="PP-bd_ACP"/>
</dbReference>
<name>A0A368HCM7_9GAMM</name>
<evidence type="ECO:0000259" key="3">
    <source>
        <dbReference type="PROSITE" id="PS50075"/>
    </source>
</evidence>
<dbReference type="AlphaFoldDB" id="A0A368HCM7"/>